<feature type="signal peptide" evidence="5">
    <location>
        <begin position="1"/>
        <end position="20"/>
    </location>
</feature>
<feature type="domain" description="AAA+ ATPase" evidence="6">
    <location>
        <begin position="81"/>
        <end position="240"/>
    </location>
</feature>
<dbReference type="GO" id="GO:0042742">
    <property type="term" value="P:defense response to bacterium"/>
    <property type="evidence" value="ECO:0007669"/>
    <property type="project" value="UniProtKB-ARBA"/>
</dbReference>
<evidence type="ECO:0000313" key="8">
    <source>
        <dbReference type="Proteomes" id="UP000652761"/>
    </source>
</evidence>
<dbReference type="SMART" id="SM00382">
    <property type="entry name" value="AAA"/>
    <property type="match status" value="1"/>
</dbReference>
<dbReference type="InterPro" id="IPR036388">
    <property type="entry name" value="WH-like_DNA-bd_sf"/>
</dbReference>
<dbReference type="FunFam" id="1.10.10.10:FF:000322">
    <property type="entry name" value="Probable disease resistance protein At1g63360"/>
    <property type="match status" value="1"/>
</dbReference>
<accession>A0A843WH06</accession>
<dbReference type="PANTHER" id="PTHR33463">
    <property type="entry name" value="NB-ARC DOMAIN-CONTAINING PROTEIN-RELATED"/>
    <property type="match status" value="1"/>
</dbReference>
<dbReference type="InterPro" id="IPR058922">
    <property type="entry name" value="WHD_DRP"/>
</dbReference>
<dbReference type="PRINTS" id="PR00364">
    <property type="entry name" value="DISEASERSIST"/>
</dbReference>
<dbReference type="SUPFAM" id="SSF52540">
    <property type="entry name" value="P-loop containing nucleoside triphosphate hydrolases"/>
    <property type="match status" value="1"/>
</dbReference>
<dbReference type="Pfam" id="PF00931">
    <property type="entry name" value="NB-ARC"/>
    <property type="match status" value="1"/>
</dbReference>
<dbReference type="AlphaFoldDB" id="A0A843WH06"/>
<dbReference type="Pfam" id="PF23559">
    <property type="entry name" value="WHD_DRP"/>
    <property type="match status" value="1"/>
</dbReference>
<evidence type="ECO:0000256" key="3">
    <source>
        <dbReference type="ARBA" id="ARBA00022821"/>
    </source>
</evidence>
<keyword evidence="4" id="KW-0547">Nucleotide-binding</keyword>
<dbReference type="InterPro" id="IPR050905">
    <property type="entry name" value="Plant_NBS-LRR"/>
</dbReference>
<dbReference type="Gene3D" id="3.80.10.10">
    <property type="entry name" value="Ribonuclease Inhibitor"/>
    <property type="match status" value="1"/>
</dbReference>
<name>A0A843WH06_COLES</name>
<evidence type="ECO:0000256" key="4">
    <source>
        <dbReference type="ARBA" id="ARBA00022840"/>
    </source>
</evidence>
<dbReference type="Gene3D" id="3.40.50.300">
    <property type="entry name" value="P-loop containing nucleotide triphosphate hydrolases"/>
    <property type="match status" value="1"/>
</dbReference>
<comment type="caution">
    <text evidence="7">The sequence shown here is derived from an EMBL/GenBank/DDBJ whole genome shotgun (WGS) entry which is preliminary data.</text>
</comment>
<organism evidence="7 8">
    <name type="scientific">Colocasia esculenta</name>
    <name type="common">Wild taro</name>
    <name type="synonym">Arum esculentum</name>
    <dbReference type="NCBI Taxonomy" id="4460"/>
    <lineage>
        <taxon>Eukaryota</taxon>
        <taxon>Viridiplantae</taxon>
        <taxon>Streptophyta</taxon>
        <taxon>Embryophyta</taxon>
        <taxon>Tracheophyta</taxon>
        <taxon>Spermatophyta</taxon>
        <taxon>Magnoliopsida</taxon>
        <taxon>Liliopsida</taxon>
        <taxon>Araceae</taxon>
        <taxon>Aroideae</taxon>
        <taxon>Colocasieae</taxon>
        <taxon>Colocasia</taxon>
    </lineage>
</organism>
<evidence type="ECO:0000259" key="6">
    <source>
        <dbReference type="SMART" id="SM00382"/>
    </source>
</evidence>
<dbReference type="PANTHER" id="PTHR33463:SF204">
    <property type="entry name" value="NB-ARC DOMAIN-CONTAINING PROTEIN"/>
    <property type="match status" value="1"/>
</dbReference>
<feature type="chain" id="PRO_5032490802" description="AAA+ ATPase domain-containing protein" evidence="5">
    <location>
        <begin position="21"/>
        <end position="868"/>
    </location>
</feature>
<reference evidence="7" key="1">
    <citation type="submission" date="2017-07" db="EMBL/GenBank/DDBJ databases">
        <title>Taro Niue Genome Assembly and Annotation.</title>
        <authorList>
            <person name="Atibalentja N."/>
            <person name="Keating K."/>
            <person name="Fields C.J."/>
        </authorList>
    </citation>
    <scope>NUCLEOTIDE SEQUENCE</scope>
    <source>
        <strain evidence="7">Niue_2</strain>
        <tissue evidence="7">Leaf</tissue>
    </source>
</reference>
<dbReference type="InterPro" id="IPR042197">
    <property type="entry name" value="Apaf_helical"/>
</dbReference>
<evidence type="ECO:0000256" key="5">
    <source>
        <dbReference type="SAM" id="SignalP"/>
    </source>
</evidence>
<keyword evidence="3" id="KW-0611">Plant defense</keyword>
<keyword evidence="5" id="KW-0732">Signal</keyword>
<evidence type="ECO:0000313" key="7">
    <source>
        <dbReference type="EMBL" id="MQM09612.1"/>
    </source>
</evidence>
<dbReference type="GO" id="GO:0002758">
    <property type="term" value="P:innate immune response-activating signaling pathway"/>
    <property type="evidence" value="ECO:0007669"/>
    <property type="project" value="UniProtKB-ARBA"/>
</dbReference>
<keyword evidence="8" id="KW-1185">Reference proteome</keyword>
<dbReference type="Proteomes" id="UP000652761">
    <property type="component" value="Unassembled WGS sequence"/>
</dbReference>
<dbReference type="GO" id="GO:0009626">
    <property type="term" value="P:plant-type hypersensitive response"/>
    <property type="evidence" value="ECO:0007669"/>
    <property type="project" value="UniProtKB-ARBA"/>
</dbReference>
<evidence type="ECO:0000256" key="2">
    <source>
        <dbReference type="ARBA" id="ARBA00022737"/>
    </source>
</evidence>
<dbReference type="GO" id="GO:0005524">
    <property type="term" value="F:ATP binding"/>
    <property type="evidence" value="ECO:0007669"/>
    <property type="project" value="UniProtKB-KW"/>
</dbReference>
<protein>
    <recommendedName>
        <fullName evidence="6">AAA+ ATPase domain-containing protein</fullName>
    </recommendedName>
</protein>
<dbReference type="InterPro" id="IPR027417">
    <property type="entry name" value="P-loop_NTPase"/>
</dbReference>
<dbReference type="GO" id="GO:0043531">
    <property type="term" value="F:ADP binding"/>
    <property type="evidence" value="ECO:0007669"/>
    <property type="project" value="InterPro"/>
</dbReference>
<dbReference type="Gene3D" id="1.10.8.430">
    <property type="entry name" value="Helical domain of apoptotic protease-activating factors"/>
    <property type="match status" value="1"/>
</dbReference>
<keyword evidence="2" id="KW-0677">Repeat</keyword>
<dbReference type="SUPFAM" id="SSF52058">
    <property type="entry name" value="L domain-like"/>
    <property type="match status" value="1"/>
</dbReference>
<keyword evidence="4" id="KW-0067">ATP-binding</keyword>
<comment type="similarity">
    <text evidence="1">Belongs to the disease resistance NB-LRR family.</text>
</comment>
<dbReference type="InterPro" id="IPR032675">
    <property type="entry name" value="LRR_dom_sf"/>
</dbReference>
<dbReference type="EMBL" id="NMUH01004426">
    <property type="protein sequence ID" value="MQM09612.1"/>
    <property type="molecule type" value="Genomic_DNA"/>
</dbReference>
<sequence>MPIVACILPVVTFLCQPVLGAFETCVGNQARRFFDFLPNWAGDLFARCLGNPAEEVPESASEVVGAEETLSVIRTHLNDDSVGIIGIYGMGGVGKTTILQRINNEFFESGRQGSFDLVIWVTVSQTVSIPNIQKQIAERLGLSLSDSVTWGGNAGVLFKALSNKRFLVLLDDIWRAIDLQGEIGIPKPKGRRRNSKIVFTTRSSQVCNDMDADKKVRVKPLDKAASRELFCSKLRTEVIRTNPAIGLLAQQVIDKCGGLPLALITVGRAMADREGIQDWEDAVDALDHRPERLDDQVLRCLKFSYDYLKNDNMRSALLFCAMYPEDAEIWTDELIRYWVGEGLVDDENDGGEGSMNDARGAGQALVNKLLDACLLESGTESWRVKMHDAVRDMALWINKHEYNKVDGFLAWDSIIRREDREHIKRIRLLEKNLEGDKRFNPDVILSCSSNRTLLLLRVPGLRPPILQGIASSMKSTLRVLDLSLSDTWWELPAEVGLMAELRFLGLSDTGITSLPKELGNLVKLRQLVLINTKVLEQIPQEAITGLRSLQVLDMRGTVYDWEADPRGEDGGRQLELGDLEAGLPRLEELGIQLGTPRALEKFLKSDKLCSRTRGLHLWMRHRSQSEDPPLYGEGGSLLRRVFSRMGRSLKMLVLYGDDAHPWEGGLRISLDQLPLLEFLSLISFRSERMPVVVLVGSNFTPRSSNIVRLSSFVMINCDGQKVVLKLVGAFPCLQEIHLYQCSTLEELSLDDGMEARIGEGTQDDAGLLDSHFPMLRKIYLVNLPALKSIGRRPLRLPELRLISVDRCPELRRIPLDPAGVPKLETIIAEQEWWDTVECAGSGGHDTKPVFSSDFVASDHLDCGRWPTK</sequence>
<gene>
    <name evidence="7" type="ORF">Taro_042480</name>
</gene>
<dbReference type="InterPro" id="IPR002182">
    <property type="entry name" value="NB-ARC"/>
</dbReference>
<proteinExistence type="inferred from homology"/>
<evidence type="ECO:0000256" key="1">
    <source>
        <dbReference type="ARBA" id="ARBA00008894"/>
    </source>
</evidence>
<dbReference type="Gene3D" id="1.10.10.10">
    <property type="entry name" value="Winged helix-like DNA-binding domain superfamily/Winged helix DNA-binding domain"/>
    <property type="match status" value="1"/>
</dbReference>
<dbReference type="FunFam" id="3.40.50.300:FF:001091">
    <property type="entry name" value="Probable disease resistance protein At1g61300"/>
    <property type="match status" value="1"/>
</dbReference>
<dbReference type="OrthoDB" id="1394818at2759"/>
<dbReference type="InterPro" id="IPR003593">
    <property type="entry name" value="AAA+_ATPase"/>
</dbReference>